<protein>
    <submittedName>
        <fullName evidence="2">Uncharacterized protein</fullName>
    </submittedName>
</protein>
<feature type="region of interest" description="Disordered" evidence="1">
    <location>
        <begin position="1"/>
        <end position="20"/>
    </location>
</feature>
<dbReference type="PANTHER" id="PTHR37283">
    <property type="entry name" value="PH DOMAIN-CONTAINING PROTEIN YHR131C"/>
    <property type="match status" value="1"/>
</dbReference>
<dbReference type="PANTHER" id="PTHR37283:SF1">
    <property type="entry name" value="PH DOMAIN-CONTAINING PROTEIN YHR131C"/>
    <property type="match status" value="1"/>
</dbReference>
<reference evidence="3" key="1">
    <citation type="submission" date="2019-03" db="EMBL/GenBank/DDBJ databases">
        <title>Snf2 controls pulcherriminic acid biosynthesis and connects pigmentation and antifungal activity of the yeast Metschnikowia pulcherrima.</title>
        <authorList>
            <person name="Gore-Lloyd D."/>
            <person name="Sumann I."/>
            <person name="Brachmann A.O."/>
            <person name="Schneeberger K."/>
            <person name="Ortiz-Merino R.A."/>
            <person name="Moreno-Beltran M."/>
            <person name="Schlaefli M."/>
            <person name="Kirner P."/>
            <person name="Santos Kron A."/>
            <person name="Wolfe K.H."/>
            <person name="Piel J."/>
            <person name="Ahrens C.H."/>
            <person name="Henk D."/>
            <person name="Freimoser F.M."/>
        </authorList>
    </citation>
    <scope>NUCLEOTIDE SEQUENCE [LARGE SCALE GENOMIC DNA]</scope>
    <source>
        <strain evidence="3">APC 1.2</strain>
    </source>
</reference>
<accession>A0A4P6XVA4</accession>
<dbReference type="EMBL" id="CP034461">
    <property type="protein sequence ID" value="QBM90835.1"/>
    <property type="molecule type" value="Genomic_DNA"/>
</dbReference>
<dbReference type="STRING" id="2163413.A0A4P6XVA4"/>
<evidence type="ECO:0000313" key="3">
    <source>
        <dbReference type="Proteomes" id="UP000292447"/>
    </source>
</evidence>
<feature type="compositionally biased region" description="Polar residues" evidence="1">
    <location>
        <begin position="1"/>
        <end position="11"/>
    </location>
</feature>
<gene>
    <name evidence="2" type="ORF">METSCH_F04230</name>
</gene>
<proteinExistence type="predicted"/>
<evidence type="ECO:0000313" key="2">
    <source>
        <dbReference type="EMBL" id="QBM90835.1"/>
    </source>
</evidence>
<dbReference type="Proteomes" id="UP000292447">
    <property type="component" value="Chromosome VI"/>
</dbReference>
<sequence length="443" mass="50516">MNSCNTQNHATNHNEESLPPYKDELPKYTLSLQFYGLALHKVEFDTPWSDRSSLLKPVVVELNSNQLNLYEFCADKTVLNVVKQLFKHQNYDDGSSHEQAADNSDDYLFDGDAYGDALPNSHKPMFSKLRNRIDKKKSQKFLHALPPDVCNNNLLFEPVSDPQNYTTFAATYRGKLLHSYTLLNLSVGEAPSSMLANYKEDKLHNSFALVKYRNTLRLRVEYTQMLLHFWSFHGMVHWYRNLCVGRDLAASIDERKVLQIKSIPRNFSLANNALLEASAREALTFNPETRKMAHRDSFSSVEDCSSCFSECSFGSTGTRASSIEACPDFCKKAAVDIYGLKIACLENMYTPIEKQYISNCIPVLNSFDKWIGAKVTISNYESFMPKNDKSNVNEENRVFISQYTFNTSVRNYNKHAPLARVRKCKDFYVDSAGLVSLDTTVKT</sequence>
<organism evidence="2 3">
    <name type="scientific">Metschnikowia aff. pulcherrima</name>
    <dbReference type="NCBI Taxonomy" id="2163413"/>
    <lineage>
        <taxon>Eukaryota</taxon>
        <taxon>Fungi</taxon>
        <taxon>Dikarya</taxon>
        <taxon>Ascomycota</taxon>
        <taxon>Saccharomycotina</taxon>
        <taxon>Pichiomycetes</taxon>
        <taxon>Metschnikowiaceae</taxon>
        <taxon>Metschnikowia</taxon>
    </lineage>
</organism>
<name>A0A4P6XVA4_9ASCO</name>
<keyword evidence="3" id="KW-1185">Reference proteome</keyword>
<evidence type="ECO:0000256" key="1">
    <source>
        <dbReference type="SAM" id="MobiDB-lite"/>
    </source>
</evidence>
<dbReference type="AlphaFoldDB" id="A0A4P6XVA4"/>